<dbReference type="EMBL" id="JANUCP010000002">
    <property type="protein sequence ID" value="MCS3918745.1"/>
    <property type="molecule type" value="Genomic_DNA"/>
</dbReference>
<keyword evidence="2" id="KW-1185">Reference proteome</keyword>
<reference evidence="1 2" key="1">
    <citation type="submission" date="2022-08" db="EMBL/GenBank/DDBJ databases">
        <title>Bacterial and archaeal communities from various locations to study Microbial Dark Matter (Phase II).</title>
        <authorList>
            <person name="Stepanauskas R."/>
        </authorList>
    </citation>
    <scope>NUCLEOTIDE SEQUENCE [LARGE SCALE GENOMIC DNA]</scope>
    <source>
        <strain evidence="1 2">PD1</strain>
    </source>
</reference>
<dbReference type="Proteomes" id="UP001204798">
    <property type="component" value="Unassembled WGS sequence"/>
</dbReference>
<organism evidence="1 2">
    <name type="scientific">Candidatus Fervidibacter sacchari</name>
    <dbReference type="NCBI Taxonomy" id="1448929"/>
    <lineage>
        <taxon>Bacteria</taxon>
        <taxon>Candidatus Fervidibacterota</taxon>
        <taxon>Candidatus Fervidibacter</taxon>
    </lineage>
</organism>
<name>A0ABT2EPD0_9BACT</name>
<comment type="caution">
    <text evidence="1">The sequence shown here is derived from an EMBL/GenBank/DDBJ whole genome shotgun (WGS) entry which is preliminary data.</text>
</comment>
<proteinExistence type="predicted"/>
<accession>A0ABT2EPD0</accession>
<gene>
    <name evidence="1" type="ORF">M2350_001145</name>
</gene>
<protein>
    <submittedName>
        <fullName evidence="1">Uncharacterized protein</fullName>
    </submittedName>
</protein>
<sequence>MWVEGRLKAVLSAQLSTLNPQLNLQALACFDFVAPTLGGLSKLLLAICYSPLAVVFGSVGASPSQISLSLSYSKSAFGFFAINYGLKPVARKETLWAFRTNSFCRRSSVKGQSFFYLAE</sequence>
<evidence type="ECO:0000313" key="1">
    <source>
        <dbReference type="EMBL" id="MCS3918745.1"/>
    </source>
</evidence>
<dbReference type="RefSeq" id="WP_259094781.1">
    <property type="nucleotide sequence ID" value="NZ_CP130454.1"/>
</dbReference>
<evidence type="ECO:0000313" key="2">
    <source>
        <dbReference type="Proteomes" id="UP001204798"/>
    </source>
</evidence>